<dbReference type="Proteomes" id="UP000664859">
    <property type="component" value="Unassembled WGS sequence"/>
</dbReference>
<organism evidence="6 7">
    <name type="scientific">Tribonema minus</name>
    <dbReference type="NCBI Taxonomy" id="303371"/>
    <lineage>
        <taxon>Eukaryota</taxon>
        <taxon>Sar</taxon>
        <taxon>Stramenopiles</taxon>
        <taxon>Ochrophyta</taxon>
        <taxon>PX clade</taxon>
        <taxon>Xanthophyceae</taxon>
        <taxon>Tribonematales</taxon>
        <taxon>Tribonemataceae</taxon>
        <taxon>Tribonema</taxon>
    </lineage>
</organism>
<evidence type="ECO:0000313" key="7">
    <source>
        <dbReference type="Proteomes" id="UP000664859"/>
    </source>
</evidence>
<dbReference type="AlphaFoldDB" id="A0A836C920"/>
<dbReference type="PROSITE" id="PS51581">
    <property type="entry name" value="SAM_GTMT"/>
    <property type="match status" value="1"/>
</dbReference>
<keyword evidence="7" id="KW-1185">Reference proteome</keyword>
<gene>
    <name evidence="6" type="ORF">JKP88DRAFT_170089</name>
</gene>
<dbReference type="SUPFAM" id="SSF53335">
    <property type="entry name" value="S-adenosyl-L-methionine-dependent methyltransferases"/>
    <property type="match status" value="1"/>
</dbReference>
<accession>A0A836C920</accession>
<feature type="region of interest" description="SAM motif III" evidence="4">
    <location>
        <begin position="186"/>
        <end position="195"/>
    </location>
</feature>
<dbReference type="Pfam" id="PF08241">
    <property type="entry name" value="Methyltransf_11"/>
    <property type="match status" value="1"/>
</dbReference>
<dbReference type="EMBL" id="JAFCMP010000524">
    <property type="protein sequence ID" value="KAG5177595.1"/>
    <property type="molecule type" value="Genomic_DNA"/>
</dbReference>
<evidence type="ECO:0000313" key="6">
    <source>
        <dbReference type="EMBL" id="KAG5177595.1"/>
    </source>
</evidence>
<dbReference type="CDD" id="cd02440">
    <property type="entry name" value="AdoMet_MTases"/>
    <property type="match status" value="1"/>
</dbReference>
<dbReference type="GO" id="GO:0008757">
    <property type="term" value="F:S-adenosylmethionine-dependent methyltransferase activity"/>
    <property type="evidence" value="ECO:0007669"/>
    <property type="project" value="InterPro"/>
</dbReference>
<dbReference type="Gene3D" id="3.40.50.150">
    <property type="entry name" value="Vaccinia Virus protein VP39"/>
    <property type="match status" value="1"/>
</dbReference>
<sequence>MQMGARTAVSSAVTKVQLLGRNRERSRAELKDGIANFYDKSSGLWESIWGEHMHHGYYEEQPQSLEEHKAAQVAMIDKSLEWAGVGVDAASTPKTGVDVGCGIGGSSRHIARKWGTKMQGITLSPKQCARANELAAEAGLADKCSFQVADALEQPFEDNSFDLIWSMESGEHMPLKQQFVGELARVCAPGGRVLIVTWCHRDLEEGEESLKPKEQRLLAAINKAYYLPKWCSVADYVTYCQEAGLTDVRRDDWTDKIQYFWPAVIKSSLSGRGIRGLVRAGPGIIRGALAMLLMVRGFKLNLVKFGLITARKPDDREAEPEPVLSPLSSSRMPY</sequence>
<feature type="region of interest" description="SAM motif II" evidence="4">
    <location>
        <begin position="159"/>
        <end position="167"/>
    </location>
</feature>
<dbReference type="PANTHER" id="PTHR44068:SF11">
    <property type="entry name" value="GERANYL DIPHOSPHATE 2-C-METHYLTRANSFERASE"/>
    <property type="match status" value="1"/>
</dbReference>
<evidence type="ECO:0000256" key="4">
    <source>
        <dbReference type="PROSITE-ProRule" id="PRU00914"/>
    </source>
</evidence>
<dbReference type="OrthoDB" id="8300214at2759"/>
<name>A0A836C920_9STRA</name>
<keyword evidence="3 4" id="KW-0949">S-adenosyl-L-methionine</keyword>
<comment type="caution">
    <text evidence="6">The sequence shown here is derived from an EMBL/GenBank/DDBJ whole genome shotgun (WGS) entry which is preliminary data.</text>
</comment>
<dbReference type="InterPro" id="IPR025774">
    <property type="entry name" value="PiNMT-like"/>
</dbReference>
<feature type="domain" description="Methyltransferase type 11" evidence="5">
    <location>
        <begin position="97"/>
        <end position="195"/>
    </location>
</feature>
<dbReference type="InterPro" id="IPR050447">
    <property type="entry name" value="Erg6_SMT_methyltransf"/>
</dbReference>
<evidence type="ECO:0000259" key="5">
    <source>
        <dbReference type="Pfam" id="PF08241"/>
    </source>
</evidence>
<keyword evidence="2 4" id="KW-0808">Transferase</keyword>
<proteinExistence type="inferred from homology"/>
<dbReference type="PANTHER" id="PTHR44068">
    <property type="entry name" value="ZGC:194242"/>
    <property type="match status" value="1"/>
</dbReference>
<evidence type="ECO:0000256" key="1">
    <source>
        <dbReference type="ARBA" id="ARBA00022603"/>
    </source>
</evidence>
<protein>
    <submittedName>
        <fullName evidence="6">Gamma-tocopherol methyltransferase</fullName>
    </submittedName>
</protein>
<comment type="similarity">
    <text evidence="4">Belongs to the class I-like SAM-binding methyltransferase superfamily. gTMT family.</text>
</comment>
<dbReference type="InterPro" id="IPR013216">
    <property type="entry name" value="Methyltransf_11"/>
</dbReference>
<keyword evidence="1 4" id="KW-0489">Methyltransferase</keyword>
<evidence type="ECO:0000256" key="2">
    <source>
        <dbReference type="ARBA" id="ARBA00022679"/>
    </source>
</evidence>
<reference evidence="6" key="1">
    <citation type="submission" date="2021-02" db="EMBL/GenBank/DDBJ databases">
        <title>First Annotated Genome of the Yellow-green Alga Tribonema minus.</title>
        <authorList>
            <person name="Mahan K.M."/>
        </authorList>
    </citation>
    <scope>NUCLEOTIDE SEQUENCE</scope>
    <source>
        <strain evidence="6">UTEX B ZZ1240</strain>
    </source>
</reference>
<evidence type="ECO:0000256" key="3">
    <source>
        <dbReference type="ARBA" id="ARBA00022691"/>
    </source>
</evidence>
<dbReference type="GO" id="GO:0032259">
    <property type="term" value="P:methylation"/>
    <property type="evidence" value="ECO:0007669"/>
    <property type="project" value="UniProtKB-UniRule"/>
</dbReference>
<dbReference type="InterPro" id="IPR029063">
    <property type="entry name" value="SAM-dependent_MTases_sf"/>
</dbReference>
<feature type="region of interest" description="SAM motif I" evidence="4">
    <location>
        <begin position="96"/>
        <end position="105"/>
    </location>
</feature>